<dbReference type="OrthoDB" id="9804833at2"/>
<proteinExistence type="predicted"/>
<protein>
    <submittedName>
        <fullName evidence="4">Head protein</fullName>
    </submittedName>
</protein>
<accession>A0A221KCY2</accession>
<evidence type="ECO:0000313" key="2">
    <source>
        <dbReference type="EMBL" id="ASM75886.1"/>
    </source>
</evidence>
<dbReference type="Pfam" id="PF10124">
    <property type="entry name" value="Mu-like_gpT"/>
    <property type="match status" value="1"/>
</dbReference>
<dbReference type="KEGG" id="vff:VITFI_CDS0107"/>
<dbReference type="RefSeq" id="WP_089415343.1">
    <property type="nucleotide sequence ID" value="NZ_CP022423.1"/>
</dbReference>
<keyword evidence="6" id="KW-1185">Reference proteome</keyword>
<dbReference type="KEGG" id="vff:VITFI_CDS1537"/>
<evidence type="ECO:0000259" key="1">
    <source>
        <dbReference type="Pfam" id="PF10124"/>
    </source>
</evidence>
<evidence type="ECO:0000313" key="5">
    <source>
        <dbReference type="EMBL" id="ASM77315.1"/>
    </source>
</evidence>
<sequence>MQVTTHNLRTLNVGYSAAFAEGLGAAPAMGLQFATPVPSTTAEEEYAWLGSTTSFREWLGSRQYQSLEEHGYTIKNKEFENSFKVKRTAIEDDQHGVYAPVSRQLGQDAALHPDELLFGLLQSGFDTKCFDGQYFFDTDHPVGLAGNQSSFSNYDGGSGTAWYLLDTSRYIKPLVFQKRRDYAFNAITNINSERVFEMNEFVWGADARVNVGFGLWQLARASRQTLDVSNYAASRAAMMNVRSDAGKPLVVRPSVLLVPPSLERQALDILTAERLANGQSNTMRDTAKVVVCPWLS</sequence>
<dbReference type="KEGG" id="vff:VITFI_CDS0661"/>
<evidence type="ECO:0000313" key="6">
    <source>
        <dbReference type="Proteomes" id="UP000199729"/>
    </source>
</evidence>
<dbReference type="EMBL" id="CP022423">
    <property type="protein sequence ID" value="ASM76440.1"/>
    <property type="molecule type" value="Genomic_DNA"/>
</dbReference>
<name>A0A221KCY2_VITFI</name>
<organism evidence="4 6">
    <name type="scientific">Vitreoscilla filiformis</name>
    <dbReference type="NCBI Taxonomy" id="63"/>
    <lineage>
        <taxon>Bacteria</taxon>
        <taxon>Pseudomonadati</taxon>
        <taxon>Pseudomonadota</taxon>
        <taxon>Betaproteobacteria</taxon>
        <taxon>Neisseriales</taxon>
        <taxon>Neisseriaceae</taxon>
        <taxon>Vitreoscilla</taxon>
    </lineage>
</organism>
<dbReference type="EMBL" id="CP022423">
    <property type="protein sequence ID" value="ASM77315.1"/>
    <property type="molecule type" value="Genomic_DNA"/>
</dbReference>
<dbReference type="EMBL" id="CP022423">
    <property type="protein sequence ID" value="ASM75886.1"/>
    <property type="molecule type" value="Genomic_DNA"/>
</dbReference>
<evidence type="ECO:0000313" key="3">
    <source>
        <dbReference type="EMBL" id="ASM76440.1"/>
    </source>
</evidence>
<feature type="domain" description="Bacteriophage Mu GpT" evidence="1">
    <location>
        <begin position="8"/>
        <end position="295"/>
    </location>
</feature>
<dbReference type="Proteomes" id="UP000199729">
    <property type="component" value="Chromosome"/>
</dbReference>
<dbReference type="KEGG" id="vff:VITFI_CDS1057"/>
<reference evidence="4 6" key="1">
    <citation type="submission" date="2017-07" db="EMBL/GenBank/DDBJ databases">
        <title>Complete Genome Sequence of the cosmetic ferment Vitreoscilla filiformis (ATCC15551).</title>
        <authorList>
            <person name="Contreras S."/>
            <person name="Sagory-Zalkind P."/>
            <person name="Blanquart H."/>
            <person name="Iltis A."/>
            <person name="Morand S.C."/>
        </authorList>
    </citation>
    <scope>NUCLEOTIDE SEQUENCE [LARGE SCALE GENOMIC DNA]</scope>
    <source>
        <strain evidence="4 6">ATCC 15551</strain>
    </source>
</reference>
<gene>
    <name evidence="2" type="ORF">VITFI_CDS0107</name>
    <name evidence="3" type="ORF">VITFI_CDS0661</name>
    <name evidence="4" type="ORF">VITFI_CDS1057</name>
    <name evidence="5" type="ORF">VITFI_CDS1537</name>
</gene>
<dbReference type="EMBL" id="CP022423">
    <property type="protein sequence ID" value="ASM76835.1"/>
    <property type="molecule type" value="Genomic_DNA"/>
</dbReference>
<evidence type="ECO:0000313" key="4">
    <source>
        <dbReference type="EMBL" id="ASM76835.1"/>
    </source>
</evidence>
<dbReference type="InterPro" id="IPR018774">
    <property type="entry name" value="Phage_Mu_GpT"/>
</dbReference>
<dbReference type="AlphaFoldDB" id="A0A221KCY2"/>